<evidence type="ECO:0000313" key="2">
    <source>
        <dbReference type="EMBL" id="KAG9510778.1"/>
    </source>
</evidence>
<evidence type="ECO:0000313" key="3">
    <source>
        <dbReference type="Proteomes" id="UP000825002"/>
    </source>
</evidence>
<dbReference type="GO" id="GO:0004601">
    <property type="term" value="F:peroxidase activity"/>
    <property type="evidence" value="ECO:0007669"/>
    <property type="project" value="UniProtKB-KW"/>
</dbReference>
<keyword evidence="1 2" id="KW-0575">Peroxidase</keyword>
<proteinExistence type="predicted"/>
<accession>A0ABQ7SBJ3</accession>
<dbReference type="Gene3D" id="1.10.640.10">
    <property type="entry name" value="Haem peroxidase domain superfamily, animal type"/>
    <property type="match status" value="1"/>
</dbReference>
<gene>
    <name evidence="2" type="primary">pxt</name>
    <name evidence="2" type="ORF">GZH46_00668</name>
</gene>
<dbReference type="PRINTS" id="PR00457">
    <property type="entry name" value="ANPEROXIDASE"/>
</dbReference>
<organism evidence="2 3">
    <name type="scientific">Fragariocoptes setiger</name>
    <dbReference type="NCBI Taxonomy" id="1670756"/>
    <lineage>
        <taxon>Eukaryota</taxon>
        <taxon>Metazoa</taxon>
        <taxon>Ecdysozoa</taxon>
        <taxon>Arthropoda</taxon>
        <taxon>Chelicerata</taxon>
        <taxon>Arachnida</taxon>
        <taxon>Acari</taxon>
        <taxon>Acariformes</taxon>
        <taxon>Trombidiformes</taxon>
        <taxon>Prostigmata</taxon>
        <taxon>Eupodina</taxon>
        <taxon>Eriophyoidea</taxon>
        <taxon>Phytoptidae</taxon>
        <taxon>Fragariocoptes</taxon>
    </lineage>
</organism>
<dbReference type="InterPro" id="IPR010255">
    <property type="entry name" value="Haem_peroxidase_sf"/>
</dbReference>
<comment type="caution">
    <text evidence="2">The sequence shown here is derived from an EMBL/GenBank/DDBJ whole genome shotgun (WGS) entry which is preliminary data.</text>
</comment>
<dbReference type="InterPro" id="IPR019791">
    <property type="entry name" value="Haem_peroxidase_animal"/>
</dbReference>
<dbReference type="PANTHER" id="PTHR11475:SF106">
    <property type="entry name" value="CURLY SU"/>
    <property type="match status" value="1"/>
</dbReference>
<dbReference type="Proteomes" id="UP000825002">
    <property type="component" value="Unassembled WGS sequence"/>
</dbReference>
<sequence length="334" mass="37627">MLDHDMSRAAPGSAPDCCPQYLNGLCMPIPVPESETFYSKFGVKCLKFNRSLAAIRPKCLLGLRSQINTVTSPIDANFVYGSTKSMADRLRKFKDGKMRVWNYFKDLNLKPLLPPQEDNPDNDCLARPKGLFCFIAGDVRANEQTHLTVIHTIYVREHNRMAKILAEINPDWDDDKIYHEVRHIQAAGVQHVLVNEYLPLLLGHKYTDSYNLRSSSSAQGGDYWNGYDPTVTTSTGTGFAAAAFRFGHSQVQGMVRRYDKNHKYITGQLLRHLFKRPFLLYEPGVMDQLIGGLINTPVQATDPFVSEEVSGHLFQPPNVQFGHDLAAINIQRGL</sequence>
<dbReference type="EMBL" id="JAIFTH010000077">
    <property type="protein sequence ID" value="KAG9510778.1"/>
    <property type="molecule type" value="Genomic_DNA"/>
</dbReference>
<evidence type="ECO:0000256" key="1">
    <source>
        <dbReference type="ARBA" id="ARBA00022559"/>
    </source>
</evidence>
<keyword evidence="1 2" id="KW-0560">Oxidoreductase</keyword>
<dbReference type="PROSITE" id="PS50292">
    <property type="entry name" value="PEROXIDASE_3"/>
    <property type="match status" value="1"/>
</dbReference>
<dbReference type="SUPFAM" id="SSF48113">
    <property type="entry name" value="Heme-dependent peroxidases"/>
    <property type="match status" value="1"/>
</dbReference>
<reference evidence="2 3" key="1">
    <citation type="submission" date="2020-10" db="EMBL/GenBank/DDBJ databases">
        <authorList>
            <person name="Klimov P.B."/>
            <person name="Dyachkov S.M."/>
            <person name="Chetverikov P.E."/>
        </authorList>
    </citation>
    <scope>NUCLEOTIDE SEQUENCE [LARGE SCALE GENOMIC DNA]</scope>
    <source>
        <strain evidence="2">BMOC 18-1129-001#AD2665</strain>
        <tissue evidence="2">Entire mites</tissue>
    </source>
</reference>
<dbReference type="InterPro" id="IPR037120">
    <property type="entry name" value="Haem_peroxidase_sf_animal"/>
</dbReference>
<feature type="non-terminal residue" evidence="2">
    <location>
        <position position="334"/>
    </location>
</feature>
<keyword evidence="3" id="KW-1185">Reference proteome</keyword>
<name>A0ABQ7SBJ3_9ACAR</name>
<dbReference type="PANTHER" id="PTHR11475">
    <property type="entry name" value="OXIDASE/PEROXIDASE"/>
    <property type="match status" value="1"/>
</dbReference>
<protein>
    <submittedName>
        <fullName evidence="2">Chorion peroxidase</fullName>
    </submittedName>
</protein>
<dbReference type="Pfam" id="PF03098">
    <property type="entry name" value="An_peroxidase"/>
    <property type="match status" value="1"/>
</dbReference>